<organism evidence="1 2">
    <name type="scientific">Rhododendron molle</name>
    <name type="common">Chinese azalea</name>
    <name type="synonym">Azalea mollis</name>
    <dbReference type="NCBI Taxonomy" id="49168"/>
    <lineage>
        <taxon>Eukaryota</taxon>
        <taxon>Viridiplantae</taxon>
        <taxon>Streptophyta</taxon>
        <taxon>Embryophyta</taxon>
        <taxon>Tracheophyta</taxon>
        <taxon>Spermatophyta</taxon>
        <taxon>Magnoliopsida</taxon>
        <taxon>eudicotyledons</taxon>
        <taxon>Gunneridae</taxon>
        <taxon>Pentapetalae</taxon>
        <taxon>asterids</taxon>
        <taxon>Ericales</taxon>
        <taxon>Ericaceae</taxon>
        <taxon>Ericoideae</taxon>
        <taxon>Rhodoreae</taxon>
        <taxon>Rhododendron</taxon>
    </lineage>
</organism>
<protein>
    <submittedName>
        <fullName evidence="1">Uncharacterized protein</fullName>
    </submittedName>
</protein>
<proteinExistence type="predicted"/>
<evidence type="ECO:0000313" key="1">
    <source>
        <dbReference type="EMBL" id="KAI8549919.1"/>
    </source>
</evidence>
<reference evidence="1" key="1">
    <citation type="submission" date="2022-02" db="EMBL/GenBank/DDBJ databases">
        <title>Plant Genome Project.</title>
        <authorList>
            <person name="Zhang R.-G."/>
        </authorList>
    </citation>
    <scope>NUCLEOTIDE SEQUENCE</scope>
    <source>
        <strain evidence="1">AT1</strain>
    </source>
</reference>
<gene>
    <name evidence="1" type="ORF">RHMOL_Rhmol06G0062600</name>
</gene>
<evidence type="ECO:0000313" key="2">
    <source>
        <dbReference type="Proteomes" id="UP001062846"/>
    </source>
</evidence>
<comment type="caution">
    <text evidence="1">The sequence shown here is derived from an EMBL/GenBank/DDBJ whole genome shotgun (WGS) entry which is preliminary data.</text>
</comment>
<sequence length="222" mass="25228">MASSVSNLKSPPIHLHRRNPFSLPLPLSTLSFPSSSHRFPSRALKTRSAAGGIRSGGGDVYSSSSSSSSADVLRKPVAVPEEDPSGDSEDEDEAENEEVRVEDKILEDTVPLVGFARMVLHSGKYESGERLSPQHEKVILERFLPYHPECEMKIGCGVDYIMIGYHPDFPYSRCLFIVRKDGEVIDFSFWKCIKGLVRKKYPLHANSFILRHFRWRRHIDWR</sequence>
<name>A0ACC0NAM0_RHOML</name>
<dbReference type="Proteomes" id="UP001062846">
    <property type="component" value="Chromosome 6"/>
</dbReference>
<keyword evidence="2" id="KW-1185">Reference proteome</keyword>
<dbReference type="EMBL" id="CM046393">
    <property type="protein sequence ID" value="KAI8549919.1"/>
    <property type="molecule type" value="Genomic_DNA"/>
</dbReference>
<accession>A0ACC0NAM0</accession>